<accession>A0A1S7LHH6</accession>
<name>A0A1S7LHH6_MAGMO</name>
<sequence>MIDHNTVYDFWASHPDTVGALTDTEGHVTIFTHLSMDPMSPDGHKIDLLTKEVKAWWEKHGKQIESCTVAPYAIDPYARQIELSA</sequence>
<protein>
    <submittedName>
        <fullName evidence="1">Uncharacterized protein</fullName>
    </submittedName>
</protein>
<gene>
    <name evidence="1" type="ORF">MAGMO_2249</name>
</gene>
<reference evidence="1" key="1">
    <citation type="submission" date="2015-04" db="EMBL/GenBank/DDBJ databases">
        <authorList>
            <person name="Syromyatnikov M.Y."/>
            <person name="Popov V.N."/>
        </authorList>
    </citation>
    <scope>NUCLEOTIDE SEQUENCE</scope>
    <source>
        <strain evidence="1">MO-1</strain>
    </source>
</reference>
<evidence type="ECO:0000313" key="1">
    <source>
        <dbReference type="EMBL" id="CRH06412.1"/>
    </source>
</evidence>
<dbReference type="AlphaFoldDB" id="A0A1S7LHH6"/>
<organism evidence="1">
    <name type="scientific">Magnetococcus massalia (strain MO-1)</name>
    <dbReference type="NCBI Taxonomy" id="451514"/>
    <lineage>
        <taxon>Bacteria</taxon>
        <taxon>Pseudomonadati</taxon>
        <taxon>Pseudomonadota</taxon>
        <taxon>Magnetococcia</taxon>
        <taxon>Magnetococcales</taxon>
        <taxon>Magnetococcaceae</taxon>
        <taxon>Magnetococcus</taxon>
    </lineage>
</organism>
<dbReference type="EMBL" id="LO017727">
    <property type="protein sequence ID" value="CRH06412.1"/>
    <property type="molecule type" value="Genomic_DNA"/>
</dbReference>
<proteinExistence type="predicted"/>